<feature type="transmembrane region" description="Helical" evidence="2">
    <location>
        <begin position="626"/>
        <end position="645"/>
    </location>
</feature>
<evidence type="ECO:0000313" key="5">
    <source>
        <dbReference type="Proteomes" id="UP000184476"/>
    </source>
</evidence>
<feature type="compositionally biased region" description="Low complexity" evidence="1">
    <location>
        <begin position="595"/>
        <end position="607"/>
    </location>
</feature>
<feature type="region of interest" description="Disordered" evidence="1">
    <location>
        <begin position="595"/>
        <end position="618"/>
    </location>
</feature>
<evidence type="ECO:0000256" key="3">
    <source>
        <dbReference type="SAM" id="SignalP"/>
    </source>
</evidence>
<evidence type="ECO:0000256" key="2">
    <source>
        <dbReference type="SAM" id="Phobius"/>
    </source>
</evidence>
<protein>
    <submittedName>
        <fullName evidence="4">LPXTG-motif cell wall anchor domain-containing protein</fullName>
    </submittedName>
</protein>
<dbReference type="RefSeq" id="WP_073155595.1">
    <property type="nucleotide sequence ID" value="NZ_FQVL01000009.1"/>
</dbReference>
<keyword evidence="2" id="KW-0812">Transmembrane</keyword>
<keyword evidence="2" id="KW-1133">Transmembrane helix</keyword>
<feature type="signal peptide" evidence="3">
    <location>
        <begin position="1"/>
        <end position="24"/>
    </location>
</feature>
<name>A0A1M4ZFW6_9BACL</name>
<keyword evidence="3" id="KW-0732">Signal</keyword>
<proteinExistence type="predicted"/>
<evidence type="ECO:0000313" key="4">
    <source>
        <dbReference type="EMBL" id="SHF16939.1"/>
    </source>
</evidence>
<gene>
    <name evidence="4" type="ORF">SAMN05444392_10933</name>
</gene>
<keyword evidence="2" id="KW-0472">Membrane</keyword>
<sequence>MKRFSAFLLWILLCFSLLPGIVTAEQKNSQDEQVPAGNPTLSYQFSNDRKSATISIKNAQSVNGYWSLDYPDGSGHVDVVGANRDKSSIEANLIMPGSVIVKFTGEVNGKAFEQAMTITTKPVSFIALTDENSLQLKGVVGYNQKRNGKWNVYMNDQKFYSFDETPGKPIDSLWPHLLFNYFHSVKKFRYEFVGTDNNSPLLILQDLAVEKDDSKQIEEHHQFQENGSLKVDLSLKDGQDLTGTWKVTIKDKVKTEVNKKGAVSIIFAKNELPSGQSPIYVEYFGIKNDDLSLSKVRVFTSKKDATIENNSPPENPPGTDGGKDQNNNPPGTDGEKDQNNNPPGTDGGKDQNNNPSGTDGEKDQNNNPPGSDGGKDQNNNPPGSDGGKDQNNNPPKDDQTSILKVESVPTTDGYDIKAHLEPNPGQQSKWDWVVQPINPNGEEVKGLLREGKQQSSVFQVHYKKEELSAGEWTFKVSYQGKVNGEEKKGSAENKLKVDSNNLKTVPINVSSTWNHDQLSLIGEIQAKLVLGTWKWTIKDGMTKEFRNGNQKSEWMIQKEALPKDTFAVVVEFSGQVDGQQSVGKTVFTVQIEQTQGSGQNDQDQQNDATKPPAGGPLPKTASANPIYLMIGIVLLLVGGIVYHRLNNHAKR</sequence>
<dbReference type="STRING" id="112248.SAMN05444392_10933"/>
<dbReference type="EMBL" id="FQVL01000009">
    <property type="protein sequence ID" value="SHF16939.1"/>
    <property type="molecule type" value="Genomic_DNA"/>
</dbReference>
<dbReference type="NCBIfam" id="TIGR01167">
    <property type="entry name" value="LPXTG_anchor"/>
    <property type="match status" value="1"/>
</dbReference>
<accession>A0A1M4ZFW6</accession>
<organism evidence="4 5">
    <name type="scientific">Seinonella peptonophila</name>
    <dbReference type="NCBI Taxonomy" id="112248"/>
    <lineage>
        <taxon>Bacteria</taxon>
        <taxon>Bacillati</taxon>
        <taxon>Bacillota</taxon>
        <taxon>Bacilli</taxon>
        <taxon>Bacillales</taxon>
        <taxon>Thermoactinomycetaceae</taxon>
        <taxon>Seinonella</taxon>
    </lineage>
</organism>
<feature type="chain" id="PRO_5012589889" evidence="3">
    <location>
        <begin position="25"/>
        <end position="651"/>
    </location>
</feature>
<dbReference type="AlphaFoldDB" id="A0A1M4ZFW6"/>
<evidence type="ECO:0000256" key="1">
    <source>
        <dbReference type="SAM" id="MobiDB-lite"/>
    </source>
</evidence>
<reference evidence="4 5" key="1">
    <citation type="submission" date="2016-11" db="EMBL/GenBank/DDBJ databases">
        <authorList>
            <person name="Jaros S."/>
            <person name="Januszkiewicz K."/>
            <person name="Wedrychowicz H."/>
        </authorList>
    </citation>
    <scope>NUCLEOTIDE SEQUENCE [LARGE SCALE GENOMIC DNA]</scope>
    <source>
        <strain evidence="4 5">DSM 44666</strain>
    </source>
</reference>
<keyword evidence="5" id="KW-1185">Reference proteome</keyword>
<feature type="region of interest" description="Disordered" evidence="1">
    <location>
        <begin position="304"/>
        <end position="402"/>
    </location>
</feature>
<dbReference type="Proteomes" id="UP000184476">
    <property type="component" value="Unassembled WGS sequence"/>
</dbReference>